<dbReference type="Pfam" id="PF13432">
    <property type="entry name" value="TPR_16"/>
    <property type="match status" value="3"/>
</dbReference>
<dbReference type="PROSITE" id="PS50005">
    <property type="entry name" value="TPR"/>
    <property type="match status" value="2"/>
</dbReference>
<evidence type="ECO:0000313" key="4">
    <source>
        <dbReference type="EMBL" id="QNP41932.1"/>
    </source>
</evidence>
<reference evidence="4 5" key="1">
    <citation type="submission" date="2020-08" db="EMBL/GenBank/DDBJ databases">
        <title>Lysobacter sp. II4 sp. nov., isolated from soil.</title>
        <authorList>
            <person name="Woo C.Y."/>
            <person name="Kim J."/>
        </authorList>
    </citation>
    <scope>NUCLEOTIDE SEQUENCE [LARGE SCALE GENOMIC DNA]</scope>
    <source>
        <strain evidence="4 5">II4</strain>
    </source>
</reference>
<dbReference type="InterPro" id="IPR019734">
    <property type="entry name" value="TPR_rpt"/>
</dbReference>
<dbReference type="SMART" id="SM00028">
    <property type="entry name" value="TPR"/>
    <property type="match status" value="6"/>
</dbReference>
<protein>
    <submittedName>
        <fullName evidence="4">Tetratricopeptide repeat protein</fullName>
    </submittedName>
</protein>
<evidence type="ECO:0000256" key="2">
    <source>
        <dbReference type="ARBA" id="ARBA00022803"/>
    </source>
</evidence>
<feature type="repeat" description="TPR" evidence="3">
    <location>
        <begin position="168"/>
        <end position="201"/>
    </location>
</feature>
<sequence>MYEPILDALRRGAAAEALSAARAAVAANPQDATAHRLLATAHRMDGDRDAALAAVDAALALTPDDASLHVERAGLLLGGRQLDDAQAALAQAVGLDPNQFPAYVIQGQLALARGDLAEADRVAKLAGRIAPEHPQVAAIEGMVTLRRGDADRALAILSHAAQQAPDDATVRNALGFAYIAKGHFAFAEQTFRKQLETQPEAAALRGLVVDLVRRQGRYAEAADEAATLLEGNPSPGMQRIVGELELQAGRTERALPALKAAFAAMPRDRRTLEALLEAWRRTNDAEDARTTLDAALAAHPLEDALWRARLVAEPFAGEGALAVVERWMEAQPDSIPALQARATIHDAAGETERADEIAYEIVALQPGHSQAELRIIDVLLRTQPDAAVARVRDLIERSQDPEARRMLKQLLGRCLDVAGDFAAAAASWAEVHADVADQRLPLPPLTAAIGELPPLQPLPENAPGVLLLWGPPGSLVERIGITFDLPGSQLRTDRYSMRPPADPLQRYGTAQELLDGRLDGQFLVNQWRAALPAREVHDGQIFDWLVTWDNALLHALRPHLPEAMLLLAVRDPRDMLLSWLAFGSPQRFAFESPTVAARWLAAALVQIADLHEHDWFPHRLLKLDDLVDDPAAMAAAVGAALDTTAPAPATLGPVQFAPGHWRTYAAPLAEAFALLTPVAVRLGYPEN</sequence>
<evidence type="ECO:0000256" key="1">
    <source>
        <dbReference type="ARBA" id="ARBA00022737"/>
    </source>
</evidence>
<accession>A0A7H0G0W6</accession>
<dbReference type="SUPFAM" id="SSF48452">
    <property type="entry name" value="TPR-like"/>
    <property type="match status" value="2"/>
</dbReference>
<dbReference type="KEGG" id="lsx:H8B22_06990"/>
<evidence type="ECO:0000313" key="5">
    <source>
        <dbReference type="Proteomes" id="UP000516018"/>
    </source>
</evidence>
<dbReference type="Proteomes" id="UP000516018">
    <property type="component" value="Chromosome"/>
</dbReference>
<dbReference type="SUPFAM" id="SSF52540">
    <property type="entry name" value="P-loop containing nucleoside triphosphate hydrolases"/>
    <property type="match status" value="1"/>
</dbReference>
<evidence type="ECO:0000256" key="3">
    <source>
        <dbReference type="PROSITE-ProRule" id="PRU00339"/>
    </source>
</evidence>
<dbReference type="InterPro" id="IPR011990">
    <property type="entry name" value="TPR-like_helical_dom_sf"/>
</dbReference>
<dbReference type="InterPro" id="IPR027417">
    <property type="entry name" value="P-loop_NTPase"/>
</dbReference>
<dbReference type="InterPro" id="IPR051012">
    <property type="entry name" value="CellSynth/LPSAsmb/PSIAsmb"/>
</dbReference>
<gene>
    <name evidence="4" type="ORF">H8B22_06990</name>
</gene>
<proteinExistence type="predicted"/>
<dbReference type="Gene3D" id="3.40.50.300">
    <property type="entry name" value="P-loop containing nucleotide triphosphate hydrolases"/>
    <property type="match status" value="1"/>
</dbReference>
<dbReference type="PANTHER" id="PTHR45586:SF1">
    <property type="entry name" value="LIPOPOLYSACCHARIDE ASSEMBLY PROTEIN B"/>
    <property type="match status" value="1"/>
</dbReference>
<dbReference type="EMBL" id="CP060820">
    <property type="protein sequence ID" value="QNP41932.1"/>
    <property type="molecule type" value="Genomic_DNA"/>
</dbReference>
<name>A0A7H0G0W6_9GAMM</name>
<dbReference type="AlphaFoldDB" id="A0A7H0G0W6"/>
<keyword evidence="1" id="KW-0677">Repeat</keyword>
<dbReference type="Gene3D" id="1.25.40.10">
    <property type="entry name" value="Tetratricopeptide repeat domain"/>
    <property type="match status" value="2"/>
</dbReference>
<dbReference type="PANTHER" id="PTHR45586">
    <property type="entry name" value="TPR REPEAT-CONTAINING PROTEIN PA4667"/>
    <property type="match status" value="1"/>
</dbReference>
<keyword evidence="5" id="KW-1185">Reference proteome</keyword>
<feature type="repeat" description="TPR" evidence="3">
    <location>
        <begin position="32"/>
        <end position="65"/>
    </location>
</feature>
<dbReference type="Pfam" id="PF14559">
    <property type="entry name" value="TPR_19"/>
    <property type="match status" value="1"/>
</dbReference>
<keyword evidence="2 3" id="KW-0802">TPR repeat</keyword>
<dbReference type="RefSeq" id="WP_187713367.1">
    <property type="nucleotide sequence ID" value="NZ_CP060820.1"/>
</dbReference>
<organism evidence="4 5">
    <name type="scientific">Agrilutibacter terrestris</name>
    <dbReference type="NCBI Taxonomy" id="2865112"/>
    <lineage>
        <taxon>Bacteria</taxon>
        <taxon>Pseudomonadati</taxon>
        <taxon>Pseudomonadota</taxon>
        <taxon>Gammaproteobacteria</taxon>
        <taxon>Lysobacterales</taxon>
        <taxon>Lysobacteraceae</taxon>
        <taxon>Agrilutibacter</taxon>
    </lineage>
</organism>